<dbReference type="NCBIfam" id="TIGR02212">
    <property type="entry name" value="lolCE"/>
    <property type="match status" value="1"/>
</dbReference>
<evidence type="ECO:0000256" key="4">
    <source>
        <dbReference type="ARBA" id="ARBA00022475"/>
    </source>
</evidence>
<dbReference type="InterPro" id="IPR025857">
    <property type="entry name" value="MacB_PCD"/>
</dbReference>
<comment type="similarity">
    <text evidence="2">Belongs to the ABC-4 integral membrane protein family. LolC/E subfamily.</text>
</comment>
<dbReference type="EMBL" id="JAVRIE010000001">
    <property type="protein sequence ID" value="MDT0581311.1"/>
    <property type="molecule type" value="Genomic_DNA"/>
</dbReference>
<evidence type="ECO:0000256" key="6">
    <source>
        <dbReference type="ARBA" id="ARBA00022989"/>
    </source>
</evidence>
<keyword evidence="12" id="KW-1185">Reference proteome</keyword>
<feature type="transmembrane region" description="Helical" evidence="8">
    <location>
        <begin position="263"/>
        <end position="287"/>
    </location>
</feature>
<organism evidence="11 12">
    <name type="scientific">Brumicola blandensis</name>
    <dbReference type="NCBI Taxonomy" id="3075611"/>
    <lineage>
        <taxon>Bacteria</taxon>
        <taxon>Pseudomonadati</taxon>
        <taxon>Pseudomonadota</taxon>
        <taxon>Gammaproteobacteria</taxon>
        <taxon>Alteromonadales</taxon>
        <taxon>Alteromonadaceae</taxon>
        <taxon>Brumicola</taxon>
    </lineage>
</organism>
<evidence type="ECO:0000256" key="7">
    <source>
        <dbReference type="ARBA" id="ARBA00023136"/>
    </source>
</evidence>
<sequence length="400" mass="43703">MRLPISAFIGMRYSKTSVKRSFIAFINLFSVVGIALGIASLITVISVMNGLEGQLKQKILGILPHIVVESREPLEFSSDLAQQVVFTTDFTEQEAIIQSSKTIKGVFLQGIDTEQVQKHSIIAKNMIAGSWQSMRQGSFQVLISRALASQMRVSIGDQLRVISPNASVFTPLGRMPSQRLVTIGGLFQLNSEADDKVMLMNIHDIAKLSRKRNLDFVSQRLYLEDAFEYESVTQALDKQGLEYTTWRSRQGPLFDAVSMEKSMMSLMLLLIIAVAAFNIVSALVMVVSEKTSDIAILQTQGLLPKDVMLIFILNGVFNGVKGILAGLALGLLLVSQLNNILSLIGVNLGFGPNGMGLPIDLRWSEVLVISLSSLGLCIAATLYPAFRAASIHPANSLQTQ</sequence>
<comment type="caution">
    <text evidence="11">The sequence shown here is derived from an EMBL/GenBank/DDBJ whole genome shotgun (WGS) entry which is preliminary data.</text>
</comment>
<evidence type="ECO:0000256" key="2">
    <source>
        <dbReference type="ARBA" id="ARBA00005236"/>
    </source>
</evidence>
<dbReference type="Proteomes" id="UP001249020">
    <property type="component" value="Unassembled WGS sequence"/>
</dbReference>
<evidence type="ECO:0000256" key="5">
    <source>
        <dbReference type="ARBA" id="ARBA00022692"/>
    </source>
</evidence>
<feature type="domain" description="MacB-like periplasmic core" evidence="10">
    <location>
        <begin position="29"/>
        <end position="201"/>
    </location>
</feature>
<dbReference type="InterPro" id="IPR011925">
    <property type="entry name" value="LolCE_TM"/>
</dbReference>
<accession>A0AAW8QWC6</accession>
<dbReference type="PANTHER" id="PTHR30489:SF8">
    <property type="entry name" value="LIPOPROTEIN-RELEASING SYSTEM TRANSMEMBRANE PROTEIN LOLC"/>
    <property type="match status" value="1"/>
</dbReference>
<protein>
    <submittedName>
        <fullName evidence="11">Lipoprotein-releasing ABC transporter permease subunit</fullName>
    </submittedName>
</protein>
<name>A0AAW8QWC6_9ALTE</name>
<dbReference type="GO" id="GO:0098797">
    <property type="term" value="C:plasma membrane protein complex"/>
    <property type="evidence" value="ECO:0007669"/>
    <property type="project" value="TreeGrafter"/>
</dbReference>
<feature type="transmembrane region" description="Helical" evidence="8">
    <location>
        <begin position="366"/>
        <end position="386"/>
    </location>
</feature>
<dbReference type="AlphaFoldDB" id="A0AAW8QWC6"/>
<evidence type="ECO:0000256" key="1">
    <source>
        <dbReference type="ARBA" id="ARBA00004651"/>
    </source>
</evidence>
<gene>
    <name evidence="11" type="ORF">RM544_02065</name>
</gene>
<keyword evidence="4" id="KW-1003">Cell membrane</keyword>
<feature type="transmembrane region" description="Helical" evidence="8">
    <location>
        <begin position="21"/>
        <end position="48"/>
    </location>
</feature>
<evidence type="ECO:0000259" key="9">
    <source>
        <dbReference type="Pfam" id="PF02687"/>
    </source>
</evidence>
<proteinExistence type="inferred from homology"/>
<dbReference type="GO" id="GO:0044874">
    <property type="term" value="P:lipoprotein localization to outer membrane"/>
    <property type="evidence" value="ECO:0007669"/>
    <property type="project" value="TreeGrafter"/>
</dbReference>
<keyword evidence="3" id="KW-0813">Transport</keyword>
<comment type="subcellular location">
    <subcellularLocation>
        <location evidence="1">Cell membrane</location>
        <topology evidence="1">Multi-pass membrane protein</topology>
    </subcellularLocation>
</comment>
<dbReference type="Pfam" id="PF02687">
    <property type="entry name" value="FtsX"/>
    <property type="match status" value="1"/>
</dbReference>
<evidence type="ECO:0000256" key="3">
    <source>
        <dbReference type="ARBA" id="ARBA00022448"/>
    </source>
</evidence>
<keyword evidence="5 8" id="KW-0812">Transmembrane</keyword>
<dbReference type="InterPro" id="IPR003838">
    <property type="entry name" value="ABC3_permease_C"/>
</dbReference>
<feature type="transmembrane region" description="Helical" evidence="8">
    <location>
        <begin position="308"/>
        <end position="334"/>
    </location>
</feature>
<evidence type="ECO:0000259" key="10">
    <source>
        <dbReference type="Pfam" id="PF12704"/>
    </source>
</evidence>
<keyword evidence="7 8" id="KW-0472">Membrane</keyword>
<evidence type="ECO:0000313" key="11">
    <source>
        <dbReference type="EMBL" id="MDT0581311.1"/>
    </source>
</evidence>
<evidence type="ECO:0000256" key="8">
    <source>
        <dbReference type="SAM" id="Phobius"/>
    </source>
</evidence>
<keyword evidence="6 8" id="KW-1133">Transmembrane helix</keyword>
<feature type="domain" description="ABC3 transporter permease C-terminal" evidence="9">
    <location>
        <begin position="266"/>
        <end position="393"/>
    </location>
</feature>
<dbReference type="GO" id="GO:0042953">
    <property type="term" value="P:lipoprotein transport"/>
    <property type="evidence" value="ECO:0007669"/>
    <property type="project" value="InterPro"/>
</dbReference>
<keyword evidence="11" id="KW-0449">Lipoprotein</keyword>
<dbReference type="PANTHER" id="PTHR30489">
    <property type="entry name" value="LIPOPROTEIN-RELEASING SYSTEM TRANSMEMBRANE PROTEIN LOLE"/>
    <property type="match status" value="1"/>
</dbReference>
<evidence type="ECO:0000313" key="12">
    <source>
        <dbReference type="Proteomes" id="UP001249020"/>
    </source>
</evidence>
<dbReference type="Pfam" id="PF12704">
    <property type="entry name" value="MacB_PCD"/>
    <property type="match status" value="1"/>
</dbReference>
<dbReference type="InterPro" id="IPR051447">
    <property type="entry name" value="Lipoprotein-release_system"/>
</dbReference>
<reference evidence="11 12" key="1">
    <citation type="submission" date="2023-09" db="EMBL/GenBank/DDBJ databases">
        <authorList>
            <person name="Rey-Velasco X."/>
        </authorList>
    </citation>
    <scope>NUCLEOTIDE SEQUENCE [LARGE SCALE GENOMIC DNA]</scope>
    <source>
        <strain evidence="11 12">W409</strain>
    </source>
</reference>